<feature type="region of interest" description="Disordered" evidence="8">
    <location>
        <begin position="355"/>
        <end position="397"/>
    </location>
</feature>
<evidence type="ECO:0000256" key="3">
    <source>
        <dbReference type="ARBA" id="ARBA00022833"/>
    </source>
</evidence>
<evidence type="ECO:0000256" key="1">
    <source>
        <dbReference type="ARBA" id="ARBA00022723"/>
    </source>
</evidence>
<dbReference type="PROSITE" id="PS51915">
    <property type="entry name" value="ZAD"/>
    <property type="match status" value="1"/>
</dbReference>
<feature type="binding site" evidence="7">
    <location>
        <position position="132"/>
    </location>
    <ligand>
        <name>Zn(2+)</name>
        <dbReference type="ChEBI" id="CHEBI:29105"/>
    </ligand>
</feature>
<dbReference type="Proteomes" id="UP001562425">
    <property type="component" value="Unassembled WGS sequence"/>
</dbReference>
<keyword evidence="13" id="KW-1185">Reference proteome</keyword>
<accession>A0ABD1CAP4</accession>
<protein>
    <submittedName>
        <fullName evidence="12">Uncharacterized protein</fullName>
    </submittedName>
</protein>
<evidence type="ECO:0000259" key="9">
    <source>
        <dbReference type="PROSITE" id="PS50157"/>
    </source>
</evidence>
<dbReference type="Pfam" id="PF05485">
    <property type="entry name" value="THAP"/>
    <property type="match status" value="1"/>
</dbReference>
<keyword evidence="1 7" id="KW-0479">Metal-binding</keyword>
<feature type="binding site" evidence="7">
    <location>
        <position position="178"/>
    </location>
    <ligand>
        <name>Zn(2+)</name>
        <dbReference type="ChEBI" id="CHEBI:29105"/>
    </ligand>
</feature>
<evidence type="ECO:0000256" key="4">
    <source>
        <dbReference type="ARBA" id="ARBA00023125"/>
    </source>
</evidence>
<evidence type="ECO:0000313" key="12">
    <source>
        <dbReference type="EMBL" id="KAL1373425.1"/>
    </source>
</evidence>
<gene>
    <name evidence="12" type="ORF">pipiens_018667</name>
</gene>
<dbReference type="PROSITE" id="PS50157">
    <property type="entry name" value="ZINC_FINGER_C2H2_2"/>
    <property type="match status" value="1"/>
</dbReference>
<evidence type="ECO:0000256" key="7">
    <source>
        <dbReference type="PROSITE-ProRule" id="PRU01263"/>
    </source>
</evidence>
<evidence type="ECO:0000256" key="6">
    <source>
        <dbReference type="PROSITE-ProRule" id="PRU00309"/>
    </source>
</evidence>
<dbReference type="GO" id="GO:0003677">
    <property type="term" value="F:DNA binding"/>
    <property type="evidence" value="ECO:0007669"/>
    <property type="project" value="UniProtKB-UniRule"/>
</dbReference>
<dbReference type="SUPFAM" id="SSF57667">
    <property type="entry name" value="beta-beta-alpha zinc fingers"/>
    <property type="match status" value="1"/>
</dbReference>
<dbReference type="InterPro" id="IPR036236">
    <property type="entry name" value="Znf_C2H2_sf"/>
</dbReference>
<keyword evidence="2 5" id="KW-0863">Zinc-finger</keyword>
<dbReference type="Pfam" id="PF07776">
    <property type="entry name" value="zf-AD"/>
    <property type="match status" value="1"/>
</dbReference>
<dbReference type="Gene3D" id="3.40.1800.20">
    <property type="match status" value="1"/>
</dbReference>
<feature type="compositionally biased region" description="Gly residues" evidence="8">
    <location>
        <begin position="355"/>
        <end position="375"/>
    </location>
</feature>
<feature type="binding site" evidence="7">
    <location>
        <position position="181"/>
    </location>
    <ligand>
        <name>Zn(2+)</name>
        <dbReference type="ChEBI" id="CHEBI:29105"/>
    </ligand>
</feature>
<dbReference type="PROSITE" id="PS50950">
    <property type="entry name" value="ZF_THAP"/>
    <property type="match status" value="1"/>
</dbReference>
<evidence type="ECO:0000313" key="13">
    <source>
        <dbReference type="Proteomes" id="UP001562425"/>
    </source>
</evidence>
<feature type="domain" description="ZAD" evidence="11">
    <location>
        <begin position="130"/>
        <end position="205"/>
    </location>
</feature>
<dbReference type="EMBL" id="JBEHCU010014393">
    <property type="protein sequence ID" value="KAL1373425.1"/>
    <property type="molecule type" value="Genomic_DNA"/>
</dbReference>
<dbReference type="SMART" id="SM00980">
    <property type="entry name" value="THAP"/>
    <property type="match status" value="1"/>
</dbReference>
<dbReference type="InterPro" id="IPR013087">
    <property type="entry name" value="Znf_C2H2_type"/>
</dbReference>
<feature type="binding site" evidence="7">
    <location>
        <position position="135"/>
    </location>
    <ligand>
        <name>Zn(2+)</name>
        <dbReference type="ChEBI" id="CHEBI:29105"/>
    </ligand>
</feature>
<evidence type="ECO:0000256" key="2">
    <source>
        <dbReference type="ARBA" id="ARBA00022771"/>
    </source>
</evidence>
<proteinExistence type="predicted"/>
<evidence type="ECO:0000256" key="5">
    <source>
        <dbReference type="PROSITE-ProRule" id="PRU00042"/>
    </source>
</evidence>
<name>A0ABD1CAP4_CULPP</name>
<feature type="domain" description="THAP-type" evidence="10">
    <location>
        <begin position="1"/>
        <end position="76"/>
    </location>
</feature>
<keyword evidence="4 6" id="KW-0238">DNA-binding</keyword>
<dbReference type="InterPro" id="IPR012934">
    <property type="entry name" value="Znf_AD"/>
</dbReference>
<evidence type="ECO:0000256" key="8">
    <source>
        <dbReference type="SAM" id="MobiDB-lite"/>
    </source>
</evidence>
<feature type="domain" description="C2H2-type" evidence="9">
    <location>
        <begin position="304"/>
        <end position="331"/>
    </location>
</feature>
<dbReference type="GO" id="GO:0008270">
    <property type="term" value="F:zinc ion binding"/>
    <property type="evidence" value="ECO:0007669"/>
    <property type="project" value="UniProtKB-UniRule"/>
</dbReference>
<dbReference type="Gene3D" id="3.30.160.60">
    <property type="entry name" value="Classic Zinc Finger"/>
    <property type="match status" value="1"/>
</dbReference>
<evidence type="ECO:0000259" key="11">
    <source>
        <dbReference type="PROSITE" id="PS51915"/>
    </source>
</evidence>
<feature type="compositionally biased region" description="Basic residues" evidence="8">
    <location>
        <begin position="387"/>
        <end position="397"/>
    </location>
</feature>
<dbReference type="InterPro" id="IPR006612">
    <property type="entry name" value="THAP_Znf"/>
</dbReference>
<comment type="caution">
    <text evidence="12">The sequence shown here is derived from an EMBL/GenBank/DDBJ whole genome shotgun (WGS) entry which is preliminary data.</text>
</comment>
<keyword evidence="3 7" id="KW-0862">Zinc</keyword>
<dbReference type="SMART" id="SM00868">
    <property type="entry name" value="zf-AD"/>
    <property type="match status" value="1"/>
</dbReference>
<dbReference type="SUPFAM" id="SSF57716">
    <property type="entry name" value="Glucocorticoid receptor-like (DNA-binding domain)"/>
    <property type="match status" value="2"/>
</dbReference>
<reference evidence="12 13" key="1">
    <citation type="submission" date="2024-05" db="EMBL/GenBank/DDBJ databases">
        <title>Culex pipiens pipiens assembly and annotation.</title>
        <authorList>
            <person name="Alout H."/>
            <person name="Durand T."/>
        </authorList>
    </citation>
    <scope>NUCLEOTIDE SEQUENCE [LARGE SCALE GENOMIC DNA]</scope>
    <source>
        <strain evidence="12">HA-2024</strain>
        <tissue evidence="12">Whole body</tissue>
    </source>
</reference>
<organism evidence="12 13">
    <name type="scientific">Culex pipiens pipiens</name>
    <name type="common">Northern house mosquito</name>
    <dbReference type="NCBI Taxonomy" id="38569"/>
    <lineage>
        <taxon>Eukaryota</taxon>
        <taxon>Metazoa</taxon>
        <taxon>Ecdysozoa</taxon>
        <taxon>Arthropoda</taxon>
        <taxon>Hexapoda</taxon>
        <taxon>Insecta</taxon>
        <taxon>Pterygota</taxon>
        <taxon>Neoptera</taxon>
        <taxon>Endopterygota</taxon>
        <taxon>Diptera</taxon>
        <taxon>Nematocera</taxon>
        <taxon>Culicoidea</taxon>
        <taxon>Culicidae</taxon>
        <taxon>Culicinae</taxon>
        <taxon>Culicini</taxon>
        <taxon>Culex</taxon>
        <taxon>Culex</taxon>
    </lineage>
</organism>
<dbReference type="PROSITE" id="PS00028">
    <property type="entry name" value="ZINC_FINGER_C2H2_1"/>
    <property type="match status" value="1"/>
</dbReference>
<dbReference type="AlphaFoldDB" id="A0ABD1CAP4"/>
<evidence type="ECO:0000259" key="10">
    <source>
        <dbReference type="PROSITE" id="PS50950"/>
    </source>
</evidence>
<sequence length="397" mass="43562">MPSDACCVPGCPPSTLLHRFPDDRADPERATEWRQRLDVAATVDSLVCCGRHFSDGQYEGFDRAKPLKPDAVPDCNLPKIKLEVESVTSLNNNIEVAPEVIMARSSLELDRFKEGTFTSPSAVVVENLDKLCRLCLEMDESGTHQPLFGGDTEGIVDSIQQSIGIEIDPGDPFPKQICPVCIERVNYIQRSREWFLKNDNLLKALVPEAIESVANEDLIIPDLIPATSAAAPTEAIFLKEEAGEEGNEDDRILLQPLRKRAPASKVRKKRTVSGRPTSFCTMCSREFECPRDLRTHLYSAHQGVICKHCGVAYSHPGTLQMHIKQHHGEKERLAEWKEQAAQNLFREMAEKFNGGVGQVQGGGGAGGGSTGGVGDAGADTGDWKGVGRGRPKRQKHK</sequence>
<dbReference type="SMART" id="SM00355">
    <property type="entry name" value="ZnF_C2H2"/>
    <property type="match status" value="2"/>
</dbReference>